<dbReference type="GO" id="GO:0004016">
    <property type="term" value="F:adenylate cyclase activity"/>
    <property type="evidence" value="ECO:0007669"/>
    <property type="project" value="TreeGrafter"/>
</dbReference>
<feature type="domain" description="Guanylate cyclase" evidence="3">
    <location>
        <begin position="39"/>
        <end position="173"/>
    </location>
</feature>
<accession>A0A1V4QG06</accession>
<dbReference type="Gene3D" id="3.40.50.300">
    <property type="entry name" value="P-loop containing nucleotide triphosphate hydrolases"/>
    <property type="match status" value="1"/>
</dbReference>
<evidence type="ECO:0000256" key="1">
    <source>
        <dbReference type="ARBA" id="ARBA00022741"/>
    </source>
</evidence>
<dbReference type="PROSITE" id="PS50125">
    <property type="entry name" value="GUANYLATE_CYCLASE_2"/>
    <property type="match status" value="2"/>
</dbReference>
<evidence type="ECO:0000259" key="3">
    <source>
        <dbReference type="PROSITE" id="PS50125"/>
    </source>
</evidence>
<dbReference type="AlphaFoldDB" id="A0A1V4QG06"/>
<protein>
    <recommendedName>
        <fullName evidence="3">Guanylate cyclase domain-containing protein</fullName>
    </recommendedName>
</protein>
<dbReference type="SUPFAM" id="SSF55073">
    <property type="entry name" value="Nucleotide cyclase"/>
    <property type="match status" value="2"/>
</dbReference>
<evidence type="ECO:0000256" key="2">
    <source>
        <dbReference type="ARBA" id="ARBA00022840"/>
    </source>
</evidence>
<feature type="domain" description="Guanylate cyclase" evidence="3">
    <location>
        <begin position="290"/>
        <end position="391"/>
    </location>
</feature>
<gene>
    <name evidence="4" type="ORF">BXT86_03935</name>
</gene>
<keyword evidence="2" id="KW-0067">ATP-binding</keyword>
<sequence>MDIAKKRKIFFSMAGFVPERILLKKLRKLDKPCEIFDATLCYADISGFTAMSERIAHIGKEGSEELTRVINSFFEPLIKIITKWGGDIYRFGGDAIIAFFPETGGDFSSAQRALGAGIEAIGYVQRFSRVKTRAGVFGIGMHIGLTRGRVYFSDLKSDYFLAGRSASRLIEIVDTAKAGEIVVDTGVKQKAKDVIFKNLRNGLWLYEGIKRLFSSEITSVVSPVPQVKLKNIDDLINDLKPYLPDWLYKRIELQPYFDQSDGEHRKAVVIFLHFSGTSYEDNSDKADTELNTLYQEVKQCLVRYDGWLNKMDVYKDGGRMLVVFGFPKAYEDCEKRAVLFSYEILQASDLKGIDIKIGINAGFIFAGPVGSRLRREWTVMGDTVNLAARLSAHAKNRTIVVSEVVYNKTYPNFEYQPLGKKRYKGKKKEIFCYRVLKKKTVAQKGLLRSISEGERIVGRKAEVKGFKKLIPLVEKSRGQICGITGEPGMGKSRLALEFLGILKKRGFDILSGNCLAYGRALSYHPWVELLKTFFDFSPGDTPSLQRKKIRQAVMKVDKKLTNWLQVIGEVMGITFPETKFTKFLDARVKKQRFFDIVFEFISYLAEHRPTCIVLEDLHWADSVSMELLNYIGRNIGDKKVLLLLVFRPLSRKEEFMEKEFYREIFLKELNSAETAELVENMLDISSLPPSFKRLIIEKSQGNPFYVEEIVKSFIEQGLIYEDMRGAWQFSRGIRDIQIPDNVEGIILNRIDHLDLYERDVLQTASVLGREFDKSIIEGIYQNKNVLKRSLRNLKRLDLLTSQRDKGRVRYFFKHILTQEVAYGTISFARKRELHRTTAEFIETKFKKRRDEFLGLLSHHYYYGMAYDKALQYSVEAGEKAKRVYANEEAIEFFTRAIDSYEKLEEQVTQ</sequence>
<dbReference type="GO" id="GO:0009190">
    <property type="term" value="P:cyclic nucleotide biosynthetic process"/>
    <property type="evidence" value="ECO:0007669"/>
    <property type="project" value="InterPro"/>
</dbReference>
<dbReference type="InterPro" id="IPR029787">
    <property type="entry name" value="Nucleotide_cyclase"/>
</dbReference>
<organism evidence="4 5">
    <name type="scientific">candidate division WOR-3 bacterium 4484_100</name>
    <dbReference type="NCBI Taxonomy" id="1936077"/>
    <lineage>
        <taxon>Bacteria</taxon>
        <taxon>Bacteria division WOR-3</taxon>
    </lineage>
</organism>
<proteinExistence type="predicted"/>
<dbReference type="InterPro" id="IPR001054">
    <property type="entry name" value="A/G_cyclase"/>
</dbReference>
<dbReference type="Pfam" id="PF00211">
    <property type="entry name" value="Guanylate_cyc"/>
    <property type="match status" value="1"/>
</dbReference>
<keyword evidence="1" id="KW-0547">Nucleotide-binding</keyword>
<dbReference type="EMBL" id="MUKB01000062">
    <property type="protein sequence ID" value="OPX17917.1"/>
    <property type="molecule type" value="Genomic_DNA"/>
</dbReference>
<dbReference type="Pfam" id="PF13191">
    <property type="entry name" value="AAA_16"/>
    <property type="match status" value="1"/>
</dbReference>
<comment type="caution">
    <text evidence="4">The sequence shown here is derived from an EMBL/GenBank/DDBJ whole genome shotgun (WGS) entry which is preliminary data.</text>
</comment>
<dbReference type="InterPro" id="IPR041664">
    <property type="entry name" value="AAA_16"/>
</dbReference>
<dbReference type="SUPFAM" id="SSF52540">
    <property type="entry name" value="P-loop containing nucleoside triphosphate hydrolases"/>
    <property type="match status" value="1"/>
</dbReference>
<dbReference type="GO" id="GO:0005737">
    <property type="term" value="C:cytoplasm"/>
    <property type="evidence" value="ECO:0007669"/>
    <property type="project" value="TreeGrafter"/>
</dbReference>
<name>A0A1V4QG06_UNCW3</name>
<dbReference type="Proteomes" id="UP000191663">
    <property type="component" value="Unassembled WGS sequence"/>
</dbReference>
<reference evidence="5" key="1">
    <citation type="submission" date="2017-01" db="EMBL/GenBank/DDBJ databases">
        <title>Novel pathways for hydrocarbon cycling and metabolic interdependencies in hydrothermal sediment communities.</title>
        <authorList>
            <person name="Dombrowski N."/>
            <person name="Seitz K."/>
            <person name="Teske A."/>
            <person name="Baker B."/>
        </authorList>
    </citation>
    <scope>NUCLEOTIDE SEQUENCE [LARGE SCALE GENOMIC DNA]</scope>
</reference>
<dbReference type="GO" id="GO:0035556">
    <property type="term" value="P:intracellular signal transduction"/>
    <property type="evidence" value="ECO:0007669"/>
    <property type="project" value="InterPro"/>
</dbReference>
<dbReference type="InterPro" id="IPR027417">
    <property type="entry name" value="P-loop_NTPase"/>
</dbReference>
<dbReference type="Gene3D" id="3.30.70.1230">
    <property type="entry name" value="Nucleotide cyclase"/>
    <property type="match status" value="2"/>
</dbReference>
<dbReference type="PANTHER" id="PTHR16305:SF28">
    <property type="entry name" value="GUANYLATE CYCLASE DOMAIN-CONTAINING PROTEIN"/>
    <property type="match status" value="1"/>
</dbReference>
<dbReference type="CDD" id="cd07302">
    <property type="entry name" value="CHD"/>
    <property type="match status" value="2"/>
</dbReference>
<dbReference type="GO" id="GO:0005524">
    <property type="term" value="F:ATP binding"/>
    <property type="evidence" value="ECO:0007669"/>
    <property type="project" value="UniProtKB-KW"/>
</dbReference>
<evidence type="ECO:0000313" key="4">
    <source>
        <dbReference type="EMBL" id="OPX17917.1"/>
    </source>
</evidence>
<dbReference type="PANTHER" id="PTHR16305">
    <property type="entry name" value="TESTICULAR SOLUBLE ADENYLYL CYCLASE"/>
    <property type="match status" value="1"/>
</dbReference>
<evidence type="ECO:0000313" key="5">
    <source>
        <dbReference type="Proteomes" id="UP000191663"/>
    </source>
</evidence>
<dbReference type="SMART" id="SM00044">
    <property type="entry name" value="CYCc"/>
    <property type="match status" value="1"/>
</dbReference>